<dbReference type="AlphaFoldDB" id="F0ZUG7"/>
<accession>F0ZUG7</accession>
<evidence type="ECO:0000256" key="2">
    <source>
        <dbReference type="ARBA" id="ARBA00004496"/>
    </source>
</evidence>
<dbReference type="SUPFAM" id="SSF57850">
    <property type="entry name" value="RING/U-box"/>
    <property type="match status" value="1"/>
</dbReference>
<dbReference type="SMART" id="SM00184">
    <property type="entry name" value="RING"/>
    <property type="match status" value="1"/>
</dbReference>
<keyword evidence="9" id="KW-0175">Coiled coil</keyword>
<dbReference type="PANTHER" id="PTHR10131">
    <property type="entry name" value="TNF RECEPTOR ASSOCIATED FACTOR"/>
    <property type="match status" value="1"/>
</dbReference>
<dbReference type="InterPro" id="IPR001841">
    <property type="entry name" value="Znf_RING"/>
</dbReference>
<evidence type="ECO:0000313" key="12">
    <source>
        <dbReference type="Proteomes" id="UP000001064"/>
    </source>
</evidence>
<evidence type="ECO:0000259" key="10">
    <source>
        <dbReference type="PROSITE" id="PS50089"/>
    </source>
</evidence>
<name>F0ZUG7_DICPU</name>
<dbReference type="Proteomes" id="UP000001064">
    <property type="component" value="Unassembled WGS sequence"/>
</dbReference>
<reference evidence="12" key="1">
    <citation type="journal article" date="2011" name="Genome Biol.">
        <title>Comparative genomics of the social amoebae Dictyostelium discoideum and Dictyostelium purpureum.</title>
        <authorList>
            <consortium name="US DOE Joint Genome Institute (JGI-PGF)"/>
            <person name="Sucgang R."/>
            <person name="Kuo A."/>
            <person name="Tian X."/>
            <person name="Salerno W."/>
            <person name="Parikh A."/>
            <person name="Feasley C.L."/>
            <person name="Dalin E."/>
            <person name="Tu H."/>
            <person name="Huang E."/>
            <person name="Barry K."/>
            <person name="Lindquist E."/>
            <person name="Shapiro H."/>
            <person name="Bruce D."/>
            <person name="Schmutz J."/>
            <person name="Salamov A."/>
            <person name="Fey P."/>
            <person name="Gaudet P."/>
            <person name="Anjard C."/>
            <person name="Babu M.M."/>
            <person name="Basu S."/>
            <person name="Bushmanova Y."/>
            <person name="van der Wel H."/>
            <person name="Katoh-Kurasawa M."/>
            <person name="Dinh C."/>
            <person name="Coutinho P.M."/>
            <person name="Saito T."/>
            <person name="Elias M."/>
            <person name="Schaap P."/>
            <person name="Kay R.R."/>
            <person name="Henrissat B."/>
            <person name="Eichinger L."/>
            <person name="Rivero F."/>
            <person name="Putnam N.H."/>
            <person name="West C.M."/>
            <person name="Loomis W.F."/>
            <person name="Chisholm R.L."/>
            <person name="Shaulsky G."/>
            <person name="Strassmann J.E."/>
            <person name="Queller D.C."/>
            <person name="Kuspa A."/>
            <person name="Grigoriev I.V."/>
        </authorList>
    </citation>
    <scope>NUCLEOTIDE SEQUENCE [LARGE SCALE GENOMIC DNA]</scope>
    <source>
        <strain evidence="12">QSDP1</strain>
    </source>
</reference>
<dbReference type="OrthoDB" id="6499288at2759"/>
<dbReference type="VEuPathDB" id="AmoebaDB:DICPUDRAFT_155616"/>
<dbReference type="PANTHER" id="PTHR10131:SF159">
    <property type="entry name" value="RING-TYPE DOMAIN-CONTAINING PROTEIN"/>
    <property type="match status" value="1"/>
</dbReference>
<dbReference type="GO" id="GO:0008270">
    <property type="term" value="F:zinc ion binding"/>
    <property type="evidence" value="ECO:0007669"/>
    <property type="project" value="UniProtKB-KW"/>
</dbReference>
<dbReference type="RefSeq" id="XP_003291065.1">
    <property type="nucleotide sequence ID" value="XM_003291017.1"/>
</dbReference>
<dbReference type="GO" id="GO:0005737">
    <property type="term" value="C:cytoplasm"/>
    <property type="evidence" value="ECO:0000318"/>
    <property type="project" value="GO_Central"/>
</dbReference>
<keyword evidence="3" id="KW-0963">Cytoplasm</keyword>
<gene>
    <name evidence="11" type="ORF">DICPUDRAFT_155616</name>
</gene>
<dbReference type="KEGG" id="dpp:DICPUDRAFT_155616"/>
<protein>
    <recommendedName>
        <fullName evidence="10">RING-type domain-containing protein</fullName>
    </recommendedName>
</protein>
<evidence type="ECO:0000256" key="8">
    <source>
        <dbReference type="PROSITE-ProRule" id="PRU00175"/>
    </source>
</evidence>
<dbReference type="Pfam" id="PF00097">
    <property type="entry name" value="zf-C3HC4"/>
    <property type="match status" value="1"/>
</dbReference>
<keyword evidence="4" id="KW-0479">Metal-binding</keyword>
<dbReference type="EMBL" id="GL871194">
    <property type="protein sequence ID" value="EGC32418.1"/>
    <property type="molecule type" value="Genomic_DNA"/>
</dbReference>
<feature type="domain" description="RING-type" evidence="10">
    <location>
        <begin position="18"/>
        <end position="59"/>
    </location>
</feature>
<dbReference type="Gene3D" id="3.30.40.10">
    <property type="entry name" value="Zinc/RING finger domain, C3HC4 (zinc finger)"/>
    <property type="match status" value="2"/>
</dbReference>
<keyword evidence="6 8" id="KW-0863">Zinc-finger</keyword>
<proteinExistence type="predicted"/>
<evidence type="ECO:0000313" key="11">
    <source>
        <dbReference type="EMBL" id="EGC32418.1"/>
    </source>
</evidence>
<keyword evidence="5" id="KW-0677">Repeat</keyword>
<dbReference type="InParanoid" id="F0ZUG7"/>
<dbReference type="PROSITE" id="PS50089">
    <property type="entry name" value="ZF_RING_2"/>
    <property type="match status" value="1"/>
</dbReference>
<evidence type="ECO:0000256" key="1">
    <source>
        <dbReference type="ARBA" id="ARBA00003051"/>
    </source>
</evidence>
<organism evidence="11 12">
    <name type="scientific">Dictyostelium purpureum</name>
    <name type="common">Slime mold</name>
    <dbReference type="NCBI Taxonomy" id="5786"/>
    <lineage>
        <taxon>Eukaryota</taxon>
        <taxon>Amoebozoa</taxon>
        <taxon>Evosea</taxon>
        <taxon>Eumycetozoa</taxon>
        <taxon>Dictyostelia</taxon>
        <taxon>Dictyosteliales</taxon>
        <taxon>Dictyosteliaceae</taxon>
        <taxon>Dictyostelium</taxon>
    </lineage>
</organism>
<comment type="subcellular location">
    <subcellularLocation>
        <location evidence="2">Cytoplasm</location>
    </subcellularLocation>
</comment>
<keyword evidence="12" id="KW-1185">Reference proteome</keyword>
<evidence type="ECO:0000256" key="3">
    <source>
        <dbReference type="ARBA" id="ARBA00022490"/>
    </source>
</evidence>
<keyword evidence="7" id="KW-0862">Zinc</keyword>
<evidence type="ECO:0000256" key="5">
    <source>
        <dbReference type="ARBA" id="ARBA00022737"/>
    </source>
</evidence>
<dbReference type="STRING" id="5786.F0ZUG7"/>
<evidence type="ECO:0000256" key="4">
    <source>
        <dbReference type="ARBA" id="ARBA00022723"/>
    </source>
</evidence>
<sequence>METFSYIEPLNINTNLVCKFCKKPLSDPIILVCGHLICCTCIPNELWIESGYTATCPECGKDYKKEDTTINIPICITEDLNGLKVKCNRCLEGVVINRVDFYEHIELYCKTPCELGCGAILTKNEIKSHLDVCSNFIVECPALDIYCKWKGPRKDLEEHIQKCNTEGVRPAIEALRESVQNLKEENQLLVKNLEKSNDILLCMVKFFFNPNDFNPLEGKDYNLIENINVKENETEKILEL</sequence>
<feature type="coiled-coil region" evidence="9">
    <location>
        <begin position="172"/>
        <end position="199"/>
    </location>
</feature>
<dbReference type="InterPro" id="IPR013083">
    <property type="entry name" value="Znf_RING/FYVE/PHD"/>
</dbReference>
<dbReference type="GeneID" id="10508987"/>
<dbReference type="InterPro" id="IPR017907">
    <property type="entry name" value="Znf_RING_CS"/>
</dbReference>
<evidence type="ECO:0000256" key="6">
    <source>
        <dbReference type="ARBA" id="ARBA00022771"/>
    </source>
</evidence>
<evidence type="ECO:0000256" key="9">
    <source>
        <dbReference type="SAM" id="Coils"/>
    </source>
</evidence>
<evidence type="ECO:0000256" key="7">
    <source>
        <dbReference type="ARBA" id="ARBA00022833"/>
    </source>
</evidence>
<dbReference type="SUPFAM" id="SSF49599">
    <property type="entry name" value="TRAF domain-like"/>
    <property type="match status" value="1"/>
</dbReference>
<comment type="function">
    <text evidence="1">Probable adapter protein and signal transducer that links members of the tumor necrosis factor receptor family to different signaling pathways by association with the receptor cytoplasmic domain and kinases.</text>
</comment>
<dbReference type="InterPro" id="IPR018957">
    <property type="entry name" value="Znf_C3HC4_RING-type"/>
</dbReference>
<dbReference type="OMA" id="TINIPIC"/>
<dbReference type="PROSITE" id="PS00518">
    <property type="entry name" value="ZF_RING_1"/>
    <property type="match status" value="1"/>
</dbReference>